<organism evidence="3 4">
    <name type="scientific">Splendidivirga corallicola</name>
    <dbReference type="NCBI Taxonomy" id="3051826"/>
    <lineage>
        <taxon>Bacteria</taxon>
        <taxon>Pseudomonadati</taxon>
        <taxon>Bacteroidota</taxon>
        <taxon>Cytophagia</taxon>
        <taxon>Cytophagales</taxon>
        <taxon>Splendidivirgaceae</taxon>
        <taxon>Splendidivirga</taxon>
    </lineage>
</organism>
<keyword evidence="1" id="KW-0732">Signal</keyword>
<evidence type="ECO:0000259" key="2">
    <source>
        <dbReference type="Pfam" id="PF03372"/>
    </source>
</evidence>
<dbReference type="Proteomes" id="UP001172082">
    <property type="component" value="Unassembled WGS sequence"/>
</dbReference>
<keyword evidence="4" id="KW-1185">Reference proteome</keyword>
<dbReference type="InterPro" id="IPR036691">
    <property type="entry name" value="Endo/exonu/phosph_ase_sf"/>
</dbReference>
<name>A0ABT8KHQ5_9BACT</name>
<dbReference type="EMBL" id="JAUJEA010000001">
    <property type="protein sequence ID" value="MDN5200244.1"/>
    <property type="molecule type" value="Genomic_DNA"/>
</dbReference>
<comment type="caution">
    <text evidence="3">The sequence shown here is derived from an EMBL/GenBank/DDBJ whole genome shotgun (WGS) entry which is preliminary data.</text>
</comment>
<reference evidence="3" key="1">
    <citation type="submission" date="2023-06" db="EMBL/GenBank/DDBJ databases">
        <title>Genomic of Parafulvivirga corallium.</title>
        <authorList>
            <person name="Wang G."/>
        </authorList>
    </citation>
    <scope>NUCLEOTIDE SEQUENCE</scope>
    <source>
        <strain evidence="3">BMA10</strain>
    </source>
</reference>
<dbReference type="RefSeq" id="WP_346750270.1">
    <property type="nucleotide sequence ID" value="NZ_JAUJEA010000001.1"/>
</dbReference>
<evidence type="ECO:0000256" key="1">
    <source>
        <dbReference type="SAM" id="SignalP"/>
    </source>
</evidence>
<feature type="signal peptide" evidence="1">
    <location>
        <begin position="1"/>
        <end position="22"/>
    </location>
</feature>
<keyword evidence="3" id="KW-0540">Nuclease</keyword>
<dbReference type="Gene3D" id="3.60.10.10">
    <property type="entry name" value="Endonuclease/exonuclease/phosphatase"/>
    <property type="match status" value="1"/>
</dbReference>
<protein>
    <submittedName>
        <fullName evidence="3">Endonuclease/exonuclease/phosphatase family protein</fullName>
    </submittedName>
</protein>
<evidence type="ECO:0000313" key="3">
    <source>
        <dbReference type="EMBL" id="MDN5200244.1"/>
    </source>
</evidence>
<dbReference type="PANTHER" id="PTHR14859">
    <property type="entry name" value="CALCOFLUOR WHITE HYPERSENSITIVE PROTEIN PRECURSOR"/>
    <property type="match status" value="1"/>
</dbReference>
<dbReference type="InterPro" id="IPR051916">
    <property type="entry name" value="GPI-anchor_lipid_remodeler"/>
</dbReference>
<gene>
    <name evidence="3" type="ORF">QQ008_02705</name>
</gene>
<dbReference type="InterPro" id="IPR005135">
    <property type="entry name" value="Endo/exonuclease/phosphatase"/>
</dbReference>
<accession>A0ABT8KHQ5</accession>
<proteinExistence type="predicted"/>
<sequence length="268" mass="30119">MCPKIKWISFALIFFFYCTARSQTPADNSRIVKVLSFNILHGATTKGDFNLDVLAKVIKEADPDFVALQEVDFKTNRAKGYDLVTELGLRTKMAPLFARAMPFDGGEYGEGILSKWTFLQTRNVALPFTPGNEPRAAAEVSVVIASGDTISFIGTHFDHLKDDRDRVAQAKKVNKVFSQNTYPSILAGDLNDVPGSEAINALEEMWKASYDKTNPKPTFPSDNPKRKIDYVMFYPAHRWRVLETKIIQDTIASDHCAYLVTLELLEEN</sequence>
<feature type="domain" description="Endonuclease/exonuclease/phosphatase" evidence="2">
    <location>
        <begin position="35"/>
        <end position="255"/>
    </location>
</feature>
<dbReference type="PANTHER" id="PTHR14859:SF15">
    <property type="entry name" value="ENDONUCLEASE_EXONUCLEASE_PHOSPHATASE DOMAIN-CONTAINING PROTEIN"/>
    <property type="match status" value="1"/>
</dbReference>
<keyword evidence="3" id="KW-0255">Endonuclease</keyword>
<evidence type="ECO:0000313" key="4">
    <source>
        <dbReference type="Proteomes" id="UP001172082"/>
    </source>
</evidence>
<feature type="chain" id="PRO_5045487346" evidence="1">
    <location>
        <begin position="23"/>
        <end position="268"/>
    </location>
</feature>
<dbReference type="SUPFAM" id="SSF56219">
    <property type="entry name" value="DNase I-like"/>
    <property type="match status" value="1"/>
</dbReference>
<dbReference type="GO" id="GO:0004519">
    <property type="term" value="F:endonuclease activity"/>
    <property type="evidence" value="ECO:0007669"/>
    <property type="project" value="UniProtKB-KW"/>
</dbReference>
<keyword evidence="3" id="KW-0378">Hydrolase</keyword>
<dbReference type="Pfam" id="PF03372">
    <property type="entry name" value="Exo_endo_phos"/>
    <property type="match status" value="1"/>
</dbReference>